<dbReference type="AlphaFoldDB" id="A0A0F9D944"/>
<comment type="caution">
    <text evidence="1">The sequence shown here is derived from an EMBL/GenBank/DDBJ whole genome shotgun (WGS) entry which is preliminary data.</text>
</comment>
<sequence length="64" mass="7388">MPSVYLELMKDLDYPAPEVPRHRFVKDLDTSPWPGTVEAIIDVEETTWDHLGRPQRLRVTLEAG</sequence>
<evidence type="ECO:0000313" key="1">
    <source>
        <dbReference type="EMBL" id="KKL58149.1"/>
    </source>
</evidence>
<gene>
    <name evidence="1" type="ORF">LCGC14_2228310</name>
</gene>
<name>A0A0F9D944_9ZZZZ</name>
<proteinExistence type="predicted"/>
<organism evidence="1">
    <name type="scientific">marine sediment metagenome</name>
    <dbReference type="NCBI Taxonomy" id="412755"/>
    <lineage>
        <taxon>unclassified sequences</taxon>
        <taxon>metagenomes</taxon>
        <taxon>ecological metagenomes</taxon>
    </lineage>
</organism>
<protein>
    <submittedName>
        <fullName evidence="1">Uncharacterized protein</fullName>
    </submittedName>
</protein>
<dbReference type="EMBL" id="LAZR01029926">
    <property type="protein sequence ID" value="KKL58149.1"/>
    <property type="molecule type" value="Genomic_DNA"/>
</dbReference>
<reference evidence="1" key="1">
    <citation type="journal article" date="2015" name="Nature">
        <title>Complex archaea that bridge the gap between prokaryotes and eukaryotes.</title>
        <authorList>
            <person name="Spang A."/>
            <person name="Saw J.H."/>
            <person name="Jorgensen S.L."/>
            <person name="Zaremba-Niedzwiedzka K."/>
            <person name="Martijn J."/>
            <person name="Lind A.E."/>
            <person name="van Eijk R."/>
            <person name="Schleper C."/>
            <person name="Guy L."/>
            <person name="Ettema T.J."/>
        </authorList>
    </citation>
    <scope>NUCLEOTIDE SEQUENCE</scope>
</reference>
<accession>A0A0F9D944</accession>